<protein>
    <submittedName>
        <fullName evidence="1">Uncharacterized protein</fullName>
    </submittedName>
</protein>
<comment type="caution">
    <text evidence="1">The sequence shown here is derived from an EMBL/GenBank/DDBJ whole genome shotgun (WGS) entry which is preliminary data.</text>
</comment>
<dbReference type="AntiFam" id="ANF00020">
    <property type="entry name" value="tRNA translation"/>
</dbReference>
<accession>W1YTD2</accession>
<evidence type="ECO:0000313" key="1">
    <source>
        <dbReference type="EMBL" id="ETJ45783.1"/>
    </source>
</evidence>
<reference evidence="1" key="1">
    <citation type="submission" date="2013-12" db="EMBL/GenBank/DDBJ databases">
        <title>A Varibaculum cambriense genome reconstructed from a premature infant gut community with otherwise low bacterial novelty that shifts toward anaerobic metabolism during the third week of life.</title>
        <authorList>
            <person name="Brown C.T."/>
            <person name="Sharon I."/>
            <person name="Thomas B.C."/>
            <person name="Castelle C.J."/>
            <person name="Morowitz M.J."/>
            <person name="Banfield J.F."/>
        </authorList>
    </citation>
    <scope>NUCLEOTIDE SEQUENCE</scope>
</reference>
<name>W1YTD2_9ZZZZ</name>
<dbReference type="AlphaFoldDB" id="W1YTD2"/>
<feature type="non-terminal residue" evidence="1">
    <location>
        <position position="1"/>
    </location>
</feature>
<feature type="non-terminal residue" evidence="1">
    <location>
        <position position="68"/>
    </location>
</feature>
<gene>
    <name evidence="1" type="ORF">Q604_UNBC00229G0001</name>
</gene>
<sequence length="68" mass="7239">DGGGGRIRTFEVDDGRFTVCSLWPLGNPTKGNSNFEVMLEMVVGEGFEPSKSMTADLQSAPFGRSGTP</sequence>
<proteinExistence type="predicted"/>
<organism evidence="1">
    <name type="scientific">human gut metagenome</name>
    <dbReference type="NCBI Taxonomy" id="408170"/>
    <lineage>
        <taxon>unclassified sequences</taxon>
        <taxon>metagenomes</taxon>
        <taxon>organismal metagenomes</taxon>
    </lineage>
</organism>
<dbReference type="EMBL" id="AZMM01000229">
    <property type="protein sequence ID" value="ETJ45783.1"/>
    <property type="molecule type" value="Genomic_DNA"/>
</dbReference>